<sequence length="51" mass="5702">MLPSPLWLQTVPRDPSEEQTPTRSMPNDSPFQFTFGRGAANVARPFMGNHS</sequence>
<proteinExistence type="predicted"/>
<name>A0A5D2GW73_GOSDA</name>
<evidence type="ECO:0000313" key="2">
    <source>
        <dbReference type="EMBL" id="TYH22091.1"/>
    </source>
</evidence>
<dbReference type="Proteomes" id="UP000323506">
    <property type="component" value="Chromosome A04"/>
</dbReference>
<gene>
    <name evidence="2" type="ORF">ES288_A04G099300v1</name>
</gene>
<organism evidence="2 3">
    <name type="scientific">Gossypium darwinii</name>
    <name type="common">Darwin's cotton</name>
    <name type="synonym">Gossypium barbadense var. darwinii</name>
    <dbReference type="NCBI Taxonomy" id="34276"/>
    <lineage>
        <taxon>Eukaryota</taxon>
        <taxon>Viridiplantae</taxon>
        <taxon>Streptophyta</taxon>
        <taxon>Embryophyta</taxon>
        <taxon>Tracheophyta</taxon>
        <taxon>Spermatophyta</taxon>
        <taxon>Magnoliopsida</taxon>
        <taxon>eudicotyledons</taxon>
        <taxon>Gunneridae</taxon>
        <taxon>Pentapetalae</taxon>
        <taxon>rosids</taxon>
        <taxon>malvids</taxon>
        <taxon>Malvales</taxon>
        <taxon>Malvaceae</taxon>
        <taxon>Malvoideae</taxon>
        <taxon>Gossypium</taxon>
    </lineage>
</organism>
<evidence type="ECO:0000256" key="1">
    <source>
        <dbReference type="SAM" id="MobiDB-lite"/>
    </source>
</evidence>
<accession>A0A5D2GW73</accession>
<feature type="region of interest" description="Disordered" evidence="1">
    <location>
        <begin position="1"/>
        <end position="37"/>
    </location>
</feature>
<protein>
    <submittedName>
        <fullName evidence="2">Uncharacterized protein</fullName>
    </submittedName>
</protein>
<reference evidence="2 3" key="1">
    <citation type="submission" date="2019-06" db="EMBL/GenBank/DDBJ databases">
        <title>WGS assembly of Gossypium darwinii.</title>
        <authorList>
            <person name="Chen Z.J."/>
            <person name="Sreedasyam A."/>
            <person name="Ando A."/>
            <person name="Song Q."/>
            <person name="De L."/>
            <person name="Hulse-Kemp A."/>
            <person name="Ding M."/>
            <person name="Ye W."/>
            <person name="Kirkbride R."/>
            <person name="Jenkins J."/>
            <person name="Plott C."/>
            <person name="Lovell J."/>
            <person name="Lin Y.-M."/>
            <person name="Vaughn R."/>
            <person name="Liu B."/>
            <person name="Li W."/>
            <person name="Simpson S."/>
            <person name="Scheffler B."/>
            <person name="Saski C."/>
            <person name="Grover C."/>
            <person name="Hu G."/>
            <person name="Conover J."/>
            <person name="Carlson J."/>
            <person name="Shu S."/>
            <person name="Boston L."/>
            <person name="Williams M."/>
            <person name="Peterson D."/>
            <person name="Mcgee K."/>
            <person name="Jones D."/>
            <person name="Wendel J."/>
            <person name="Stelly D."/>
            <person name="Grimwood J."/>
            <person name="Schmutz J."/>
        </authorList>
    </citation>
    <scope>NUCLEOTIDE SEQUENCE [LARGE SCALE GENOMIC DNA]</scope>
    <source>
        <strain evidence="2">1808015.09</strain>
    </source>
</reference>
<evidence type="ECO:0000313" key="3">
    <source>
        <dbReference type="Proteomes" id="UP000323506"/>
    </source>
</evidence>
<keyword evidence="3" id="KW-1185">Reference proteome</keyword>
<feature type="compositionally biased region" description="Polar residues" evidence="1">
    <location>
        <begin position="18"/>
        <end position="32"/>
    </location>
</feature>
<dbReference type="AlphaFoldDB" id="A0A5D2GW73"/>
<dbReference type="EMBL" id="CM017691">
    <property type="protein sequence ID" value="TYH22091.1"/>
    <property type="molecule type" value="Genomic_DNA"/>
</dbReference>